<sequence>MANGSLSEESLATPQQTVASVGGDEDDPRPTHTRIRLRIPKNYHDEPVISRLISHYGLTVNITAALLGANARDDGWFDLDLHGTNQQIRSALLYFNELDLETWHDDTEDQSDGW</sequence>
<dbReference type="SUPFAM" id="SSF55021">
    <property type="entry name" value="ACT-like"/>
    <property type="match status" value="1"/>
</dbReference>
<accession>A0ABV0KHW3</accession>
<dbReference type="InterPro" id="IPR018449">
    <property type="entry name" value="NIL_domain"/>
</dbReference>
<dbReference type="Proteomes" id="UP001476950">
    <property type="component" value="Unassembled WGS sequence"/>
</dbReference>
<dbReference type="Pfam" id="PF09383">
    <property type="entry name" value="NIL"/>
    <property type="match status" value="1"/>
</dbReference>
<name>A0ABV0KHW3_9CYAN</name>
<evidence type="ECO:0000313" key="3">
    <source>
        <dbReference type="EMBL" id="MEP1058837.1"/>
    </source>
</evidence>
<evidence type="ECO:0000313" key="4">
    <source>
        <dbReference type="Proteomes" id="UP001476950"/>
    </source>
</evidence>
<organism evidence="3 4">
    <name type="scientific">Stenomitos frigidus AS-A4</name>
    <dbReference type="NCBI Taxonomy" id="2933935"/>
    <lineage>
        <taxon>Bacteria</taxon>
        <taxon>Bacillati</taxon>
        <taxon>Cyanobacteriota</taxon>
        <taxon>Cyanophyceae</taxon>
        <taxon>Leptolyngbyales</taxon>
        <taxon>Leptolyngbyaceae</taxon>
        <taxon>Stenomitos</taxon>
    </lineage>
</organism>
<feature type="domain" description="NIL" evidence="2">
    <location>
        <begin position="31"/>
        <end position="105"/>
    </location>
</feature>
<evidence type="ECO:0000256" key="1">
    <source>
        <dbReference type="SAM" id="MobiDB-lite"/>
    </source>
</evidence>
<dbReference type="RefSeq" id="WP_190448202.1">
    <property type="nucleotide sequence ID" value="NZ_JAMPLM010000007.1"/>
</dbReference>
<dbReference type="Gene3D" id="3.30.70.260">
    <property type="match status" value="1"/>
</dbReference>
<feature type="region of interest" description="Disordered" evidence="1">
    <location>
        <begin position="1"/>
        <end position="33"/>
    </location>
</feature>
<feature type="compositionally biased region" description="Polar residues" evidence="1">
    <location>
        <begin position="1"/>
        <end position="19"/>
    </location>
</feature>
<proteinExistence type="predicted"/>
<comment type="caution">
    <text evidence="3">The sequence shown here is derived from an EMBL/GenBank/DDBJ whole genome shotgun (WGS) entry which is preliminary data.</text>
</comment>
<reference evidence="3 4" key="1">
    <citation type="submission" date="2022-04" db="EMBL/GenBank/DDBJ databases">
        <title>Positive selection, recombination, and allopatry shape intraspecific diversity of widespread and dominant cyanobacteria.</title>
        <authorList>
            <person name="Wei J."/>
            <person name="Shu W."/>
            <person name="Hu C."/>
        </authorList>
    </citation>
    <scope>NUCLEOTIDE SEQUENCE [LARGE SCALE GENOMIC DNA]</scope>
    <source>
        <strain evidence="3 4">AS-A4</strain>
    </source>
</reference>
<keyword evidence="4" id="KW-1185">Reference proteome</keyword>
<gene>
    <name evidence="3" type="ORF">NDI38_10355</name>
</gene>
<evidence type="ECO:0000259" key="2">
    <source>
        <dbReference type="SMART" id="SM00930"/>
    </source>
</evidence>
<dbReference type="EMBL" id="JAMPLM010000007">
    <property type="protein sequence ID" value="MEP1058837.1"/>
    <property type="molecule type" value="Genomic_DNA"/>
</dbReference>
<dbReference type="SMART" id="SM00930">
    <property type="entry name" value="NIL"/>
    <property type="match status" value="1"/>
</dbReference>
<protein>
    <submittedName>
        <fullName evidence="3">NIL domain-containing protein</fullName>
    </submittedName>
</protein>
<dbReference type="InterPro" id="IPR045865">
    <property type="entry name" value="ACT-like_dom_sf"/>
</dbReference>